<name>F0WTK9_9STRA</name>
<reference evidence="1" key="2">
    <citation type="submission" date="2011-02" db="EMBL/GenBank/DDBJ databases">
        <authorList>
            <person name="MacLean D."/>
        </authorList>
    </citation>
    <scope>NUCLEOTIDE SEQUENCE</scope>
</reference>
<accession>F0WTK9</accession>
<dbReference type="HOGENOM" id="CLU_1985712_0_0_1"/>
<sequence>MIPCGTRLITYDPKLIFSCMVANFVIDFLTTSTTFTIRDDVENRIATITCLDENLYKGKMDTILILPPSDCINGAEMVLQKQLSSTQQGEVDLLTASNGDPCLLQCLTTNIHRLECLSCISEYATV</sequence>
<reference evidence="1" key="1">
    <citation type="journal article" date="2011" name="PLoS Biol.">
        <title>Gene gain and loss during evolution of obligate parasitism in the white rust pathogen of Arabidopsis thaliana.</title>
        <authorList>
            <person name="Kemen E."/>
            <person name="Gardiner A."/>
            <person name="Schultz-Larsen T."/>
            <person name="Kemen A.C."/>
            <person name="Balmuth A.L."/>
            <person name="Robert-Seilaniantz A."/>
            <person name="Bailey K."/>
            <person name="Holub E."/>
            <person name="Studholme D.J."/>
            <person name="Maclean D."/>
            <person name="Jones J.D."/>
        </authorList>
    </citation>
    <scope>NUCLEOTIDE SEQUENCE</scope>
</reference>
<organism evidence="1">
    <name type="scientific">Albugo laibachii Nc14</name>
    <dbReference type="NCBI Taxonomy" id="890382"/>
    <lineage>
        <taxon>Eukaryota</taxon>
        <taxon>Sar</taxon>
        <taxon>Stramenopiles</taxon>
        <taxon>Oomycota</taxon>
        <taxon>Peronosporomycetes</taxon>
        <taxon>Albuginales</taxon>
        <taxon>Albuginaceae</taxon>
        <taxon>Albugo</taxon>
    </lineage>
</organism>
<protein>
    <submittedName>
        <fullName evidence="1">AlNc14C254G9688 protein</fullName>
    </submittedName>
</protein>
<evidence type="ECO:0000313" key="1">
    <source>
        <dbReference type="EMBL" id="CCA24700.1"/>
    </source>
</evidence>
<gene>
    <name evidence="1" type="primary">AlNc14C254G9688</name>
    <name evidence="1" type="ORF">ALNC14_108440</name>
</gene>
<dbReference type="EMBL" id="FR824299">
    <property type="protein sequence ID" value="CCA24700.1"/>
    <property type="molecule type" value="Genomic_DNA"/>
</dbReference>
<proteinExistence type="predicted"/>
<dbReference type="AlphaFoldDB" id="F0WTK9"/>